<proteinExistence type="predicted"/>
<name>A0A0W0ZJ74_9GAMM</name>
<protein>
    <recommendedName>
        <fullName evidence="4">DUF4917 domain-containing protein</fullName>
    </recommendedName>
</protein>
<organism evidence="2 3">
    <name type="scientific">Legionella steelei</name>
    <dbReference type="NCBI Taxonomy" id="947033"/>
    <lineage>
        <taxon>Bacteria</taxon>
        <taxon>Pseudomonadati</taxon>
        <taxon>Pseudomonadota</taxon>
        <taxon>Gammaproteobacteria</taxon>
        <taxon>Legionellales</taxon>
        <taxon>Legionellaceae</taxon>
        <taxon>Legionella</taxon>
    </lineage>
</organism>
<dbReference type="OrthoDB" id="828244at2"/>
<dbReference type="RefSeq" id="WP_058511236.1">
    <property type="nucleotide sequence ID" value="NZ_LNYY01000019.1"/>
</dbReference>
<dbReference type="InterPro" id="IPR032581">
    <property type="entry name" value="DUF4917"/>
</dbReference>
<feature type="coiled-coil region" evidence="1">
    <location>
        <begin position="83"/>
        <end position="110"/>
    </location>
</feature>
<dbReference type="Proteomes" id="UP000054926">
    <property type="component" value="Unassembled WGS sequence"/>
</dbReference>
<keyword evidence="1" id="KW-0175">Coiled coil</keyword>
<evidence type="ECO:0000256" key="1">
    <source>
        <dbReference type="SAM" id="Coils"/>
    </source>
</evidence>
<sequence>MQQPQIHTFQDCLDISERAGGNRHLMLGNGFSCSIFPDVFNYKVLADRINSKTIKALFTSLETNDFEDVMRRITNALVIARLYPEGSDLIAKLEQDLDELKNTLIEVITKSHPPTPQAITEKQYQSCYKFLKHFEKGKKYSFNYDLILYWVYMHFLENKEKRLVCDDGFRKPENNQSIVQWRIGRERRQNVYYIHGAMHIFNDGSPHYEKYTWINSGKSISEQVRESISSQKYPVFISEGTTEQKLSRIMENTYLGRAFASIKEIGGSLFIFGHSIRNEDDHVFNFINEESKSLKNIFISLFDDVNTLKNQNIINKVEGWKSKNKEKGYYFYDASSANVWSG</sequence>
<evidence type="ECO:0000313" key="2">
    <source>
        <dbReference type="EMBL" id="KTD69285.1"/>
    </source>
</evidence>
<comment type="caution">
    <text evidence="2">The sequence shown here is derived from an EMBL/GenBank/DDBJ whole genome shotgun (WGS) entry which is preliminary data.</text>
</comment>
<reference evidence="2 3" key="1">
    <citation type="submission" date="2015-11" db="EMBL/GenBank/DDBJ databases">
        <title>Genomic analysis of 38 Legionella species identifies large and diverse effector repertoires.</title>
        <authorList>
            <person name="Burstein D."/>
            <person name="Amaro F."/>
            <person name="Zusman T."/>
            <person name="Lifshitz Z."/>
            <person name="Cohen O."/>
            <person name="Gilbert J.A."/>
            <person name="Pupko T."/>
            <person name="Shuman H.A."/>
            <person name="Segal G."/>
        </authorList>
    </citation>
    <scope>NUCLEOTIDE SEQUENCE [LARGE SCALE GENOMIC DNA]</scope>
    <source>
        <strain evidence="2 3">IMVS3376</strain>
    </source>
</reference>
<dbReference type="Pfam" id="PF16263">
    <property type="entry name" value="DUF4917"/>
    <property type="match status" value="1"/>
</dbReference>
<dbReference type="EMBL" id="LNYY01000019">
    <property type="protein sequence ID" value="KTD69285.1"/>
    <property type="molecule type" value="Genomic_DNA"/>
</dbReference>
<accession>A0A0W0ZJ74</accession>
<dbReference type="PATRIC" id="fig|947033.5.peg.2593"/>
<dbReference type="AlphaFoldDB" id="A0A0W0ZJ74"/>
<evidence type="ECO:0000313" key="3">
    <source>
        <dbReference type="Proteomes" id="UP000054926"/>
    </source>
</evidence>
<keyword evidence="3" id="KW-1185">Reference proteome</keyword>
<evidence type="ECO:0008006" key="4">
    <source>
        <dbReference type="Google" id="ProtNLM"/>
    </source>
</evidence>
<gene>
    <name evidence="2" type="ORF">Lste_2443</name>
</gene>